<dbReference type="Proteomes" id="UP000762676">
    <property type="component" value="Unassembled WGS sequence"/>
</dbReference>
<keyword evidence="3" id="KW-1185">Reference proteome</keyword>
<sequence length="218" mass="24453">MNSADGDTSNNPSNEILAGERSRAGSLLPGGQTSVESTLKKEKPKNVPVHLWEKFKSLEKRTNETIQRSTEKRIKHLQKKVLETVAKEFVSEEERDVLKEHDIELESLPDTSRKRKLSSNESSSNTSGLSTEKAEIISLMSVNNHLQTTDHSRPPPETALEKRLALAIKEGDFSTAEAMSDKLATLEAGEKVAAAFDAKRFLQQKEVRDTFDLDFLFW</sequence>
<proteinExistence type="predicted"/>
<dbReference type="InterPro" id="IPR037690">
    <property type="entry name" value="FAM204A"/>
</dbReference>
<reference evidence="2 3" key="1">
    <citation type="journal article" date="2021" name="Elife">
        <title>Chloroplast acquisition without the gene transfer in kleptoplastic sea slugs, Plakobranchus ocellatus.</title>
        <authorList>
            <person name="Maeda T."/>
            <person name="Takahashi S."/>
            <person name="Yoshida T."/>
            <person name="Shimamura S."/>
            <person name="Takaki Y."/>
            <person name="Nagai Y."/>
            <person name="Toyoda A."/>
            <person name="Suzuki Y."/>
            <person name="Arimoto A."/>
            <person name="Ishii H."/>
            <person name="Satoh N."/>
            <person name="Nishiyama T."/>
            <person name="Hasebe M."/>
            <person name="Maruyama T."/>
            <person name="Minagawa J."/>
            <person name="Obokata J."/>
            <person name="Shigenobu S."/>
        </authorList>
    </citation>
    <scope>NUCLEOTIDE SEQUENCE [LARGE SCALE GENOMIC DNA]</scope>
</reference>
<accession>A0AAV4ICV5</accession>
<dbReference type="EMBL" id="BMAT01009538">
    <property type="protein sequence ID" value="GFS08239.1"/>
    <property type="molecule type" value="Genomic_DNA"/>
</dbReference>
<feature type="region of interest" description="Disordered" evidence="1">
    <location>
        <begin position="109"/>
        <end position="131"/>
    </location>
</feature>
<dbReference type="PANTHER" id="PTHR14386">
    <property type="entry name" value="PROTEIN FAM204A"/>
    <property type="match status" value="1"/>
</dbReference>
<gene>
    <name evidence="2" type="ORF">ElyMa_004751600</name>
</gene>
<evidence type="ECO:0000313" key="2">
    <source>
        <dbReference type="EMBL" id="GFS08239.1"/>
    </source>
</evidence>
<evidence type="ECO:0000256" key="1">
    <source>
        <dbReference type="SAM" id="MobiDB-lite"/>
    </source>
</evidence>
<comment type="caution">
    <text evidence="2">The sequence shown here is derived from an EMBL/GenBank/DDBJ whole genome shotgun (WGS) entry which is preliminary data.</text>
</comment>
<dbReference type="PANTHER" id="PTHR14386:SF2">
    <property type="entry name" value="PROTEIN FAM204A"/>
    <property type="match status" value="1"/>
</dbReference>
<feature type="compositionally biased region" description="Low complexity" evidence="1">
    <location>
        <begin position="119"/>
        <end position="131"/>
    </location>
</feature>
<name>A0AAV4ICV5_9GAST</name>
<protein>
    <submittedName>
        <fullName evidence="2">Protein FAM204A-like isoform X1</fullName>
    </submittedName>
</protein>
<feature type="compositionally biased region" description="Polar residues" evidence="1">
    <location>
        <begin position="1"/>
        <end position="14"/>
    </location>
</feature>
<dbReference type="AlphaFoldDB" id="A0AAV4ICV5"/>
<evidence type="ECO:0000313" key="3">
    <source>
        <dbReference type="Proteomes" id="UP000762676"/>
    </source>
</evidence>
<feature type="region of interest" description="Disordered" evidence="1">
    <location>
        <begin position="1"/>
        <end position="46"/>
    </location>
</feature>
<organism evidence="2 3">
    <name type="scientific">Elysia marginata</name>
    <dbReference type="NCBI Taxonomy" id="1093978"/>
    <lineage>
        <taxon>Eukaryota</taxon>
        <taxon>Metazoa</taxon>
        <taxon>Spiralia</taxon>
        <taxon>Lophotrochozoa</taxon>
        <taxon>Mollusca</taxon>
        <taxon>Gastropoda</taxon>
        <taxon>Heterobranchia</taxon>
        <taxon>Euthyneura</taxon>
        <taxon>Panpulmonata</taxon>
        <taxon>Sacoglossa</taxon>
        <taxon>Placobranchoidea</taxon>
        <taxon>Plakobranchidae</taxon>
        <taxon>Elysia</taxon>
    </lineage>
</organism>